<name>A0A0D1W910_ANEMI</name>
<feature type="domain" description="CN hydrolase" evidence="2">
    <location>
        <begin position="6"/>
        <end position="261"/>
    </location>
</feature>
<accession>A0A0D1W910</accession>
<evidence type="ECO:0000313" key="3">
    <source>
        <dbReference type="EMBL" id="KON98316.1"/>
    </source>
</evidence>
<dbReference type="PANTHER" id="PTHR23088">
    <property type="entry name" value="NITRILASE-RELATED"/>
    <property type="match status" value="1"/>
</dbReference>
<dbReference type="PATRIC" id="fig|47500.8.peg.473"/>
<dbReference type="Proteomes" id="UP000037269">
    <property type="component" value="Unassembled WGS sequence"/>
</dbReference>
<dbReference type="InterPro" id="IPR036526">
    <property type="entry name" value="C-N_Hydrolase_sf"/>
</dbReference>
<comment type="caution">
    <text evidence="3">The sequence shown here is derived from an EMBL/GenBank/DDBJ whole genome shotgun (WGS) entry which is preliminary data.</text>
</comment>
<protein>
    <recommendedName>
        <fullName evidence="2">CN hydrolase domain-containing protein</fullName>
    </recommendedName>
</protein>
<dbReference type="Pfam" id="PF00795">
    <property type="entry name" value="CN_hydrolase"/>
    <property type="match status" value="1"/>
</dbReference>
<comment type="similarity">
    <text evidence="1">Belongs to the carbon-nitrogen hydrolase superfamily. NIT1/NIT2 family.</text>
</comment>
<dbReference type="PROSITE" id="PS01227">
    <property type="entry name" value="UPF0012"/>
    <property type="match status" value="1"/>
</dbReference>
<evidence type="ECO:0000259" key="2">
    <source>
        <dbReference type="PROSITE" id="PS50263"/>
    </source>
</evidence>
<evidence type="ECO:0000256" key="1">
    <source>
        <dbReference type="ARBA" id="ARBA00010613"/>
    </source>
</evidence>
<dbReference type="PROSITE" id="PS50263">
    <property type="entry name" value="CN_HYDROLASE"/>
    <property type="match status" value="1"/>
</dbReference>
<dbReference type="InterPro" id="IPR003010">
    <property type="entry name" value="C-N_Hydrolase"/>
</dbReference>
<reference evidence="3 4" key="1">
    <citation type="submission" date="2015-07" db="EMBL/GenBank/DDBJ databases">
        <title>Fjat-14205 dsm 2895.</title>
        <authorList>
            <person name="Liu B."/>
            <person name="Wang J."/>
            <person name="Zhu Y."/>
            <person name="Liu G."/>
            <person name="Chen Q."/>
            <person name="Chen Z."/>
            <person name="Lan J."/>
            <person name="Che J."/>
            <person name="Ge C."/>
            <person name="Shi H."/>
            <person name="Pan Z."/>
            <person name="Liu X."/>
        </authorList>
    </citation>
    <scope>NUCLEOTIDE SEQUENCE [LARGE SCALE GENOMIC DNA]</scope>
    <source>
        <strain evidence="3 4">DSM 2895</strain>
    </source>
</reference>
<dbReference type="CDD" id="cd07574">
    <property type="entry name" value="nitrilase_Rim1_like"/>
    <property type="match status" value="1"/>
</dbReference>
<proteinExistence type="inferred from homology"/>
<dbReference type="SUPFAM" id="SSF56317">
    <property type="entry name" value="Carbon-nitrogen hydrolase"/>
    <property type="match status" value="1"/>
</dbReference>
<sequence>MELTISAISVVQYAIGPLNSKEEFWRQVAEHLQQAINDGSKLVVFPEYLTGTLLALSPVLNHYEACQFIDSFTNEYITTFQQFSKETGITILGGTHITKEGDSFVNAAFLFFPDGRYVQQNKVHLTPEERARWNLKPGNGFSVYDTAIGRVGILTCYDIEFPESARALADMGADIILCPSFTDEAHGYYRVRLCSQARAIENQIFVALSGLVGYMPHIPQIDSGYCQAGIFAPCDYPFPADGILALGETNESMIATGKIDMEMLKENRERGQVFPAKDRRPEVYAKYASTTTVTES</sequence>
<dbReference type="EMBL" id="LGUG01000004">
    <property type="protein sequence ID" value="KON98316.1"/>
    <property type="molecule type" value="Genomic_DNA"/>
</dbReference>
<evidence type="ECO:0000313" key="4">
    <source>
        <dbReference type="Proteomes" id="UP000037269"/>
    </source>
</evidence>
<dbReference type="STRING" id="47500.AF333_01845"/>
<organism evidence="3 4">
    <name type="scientific">Aneurinibacillus migulanus</name>
    <name type="common">Bacillus migulanus</name>
    <dbReference type="NCBI Taxonomy" id="47500"/>
    <lineage>
        <taxon>Bacteria</taxon>
        <taxon>Bacillati</taxon>
        <taxon>Bacillota</taxon>
        <taxon>Bacilli</taxon>
        <taxon>Bacillales</taxon>
        <taxon>Paenibacillaceae</taxon>
        <taxon>Aneurinibacillus group</taxon>
        <taxon>Aneurinibacillus</taxon>
    </lineage>
</organism>
<dbReference type="PANTHER" id="PTHR23088:SF50">
    <property type="entry name" value="HYDROLASE YHCX"/>
    <property type="match status" value="1"/>
</dbReference>
<dbReference type="AlphaFoldDB" id="A0A0D1W910"/>
<dbReference type="InterPro" id="IPR001110">
    <property type="entry name" value="UPF0012_CS"/>
</dbReference>
<keyword evidence="4" id="KW-1185">Reference proteome</keyword>
<gene>
    <name evidence="3" type="ORF">AF333_01845</name>
</gene>
<dbReference type="Gene3D" id="3.60.110.10">
    <property type="entry name" value="Carbon-nitrogen hydrolase"/>
    <property type="match status" value="1"/>
</dbReference>